<dbReference type="RefSeq" id="XP_016892569.1">
    <property type="nucleotide sequence ID" value="XM_017037080.2"/>
</dbReference>
<evidence type="ECO:0000256" key="11">
    <source>
        <dbReference type="PROSITE-ProRule" id="PRU00042"/>
    </source>
</evidence>
<reference evidence="14" key="3">
    <citation type="submission" date="2025-09" db="UniProtKB">
        <authorList>
            <consortium name="Ensembl"/>
        </authorList>
    </citation>
    <scope>IDENTIFICATION</scope>
</reference>
<dbReference type="PROSITE" id="PS00028">
    <property type="entry name" value="ZINC_FINGER_C2H2_1"/>
    <property type="match status" value="4"/>
</dbReference>
<dbReference type="FunCoup" id="A0A3P8UVE3">
    <property type="interactions" value="10"/>
</dbReference>
<keyword evidence="15" id="KW-1185">Reference proteome</keyword>
<feature type="domain" description="C2H2-type" evidence="13">
    <location>
        <begin position="187"/>
        <end position="214"/>
    </location>
</feature>
<dbReference type="GeneID" id="103387095"/>
<evidence type="ECO:0000256" key="9">
    <source>
        <dbReference type="ARBA" id="ARBA00023163"/>
    </source>
</evidence>
<dbReference type="InterPro" id="IPR036236">
    <property type="entry name" value="Znf_C2H2_sf"/>
</dbReference>
<reference evidence="14" key="2">
    <citation type="submission" date="2025-08" db="UniProtKB">
        <authorList>
            <consortium name="Ensembl"/>
        </authorList>
    </citation>
    <scope>IDENTIFICATION</scope>
</reference>
<accession>A0A3P8UVE3</accession>
<reference evidence="14 15" key="1">
    <citation type="journal article" date="2014" name="Nat. Genet.">
        <title>Whole-genome sequence of a flatfish provides insights into ZW sex chromosome evolution and adaptation to a benthic lifestyle.</title>
        <authorList>
            <person name="Chen S."/>
            <person name="Zhang G."/>
            <person name="Shao C."/>
            <person name="Huang Q."/>
            <person name="Liu G."/>
            <person name="Zhang P."/>
            <person name="Song W."/>
            <person name="An N."/>
            <person name="Chalopin D."/>
            <person name="Volff J.N."/>
            <person name="Hong Y."/>
            <person name="Li Q."/>
            <person name="Sha Z."/>
            <person name="Zhou H."/>
            <person name="Xie M."/>
            <person name="Yu Q."/>
            <person name="Liu Y."/>
            <person name="Xiang H."/>
            <person name="Wang N."/>
            <person name="Wu K."/>
            <person name="Yang C."/>
            <person name="Zhou Q."/>
            <person name="Liao X."/>
            <person name="Yang L."/>
            <person name="Hu Q."/>
            <person name="Zhang J."/>
            <person name="Meng L."/>
            <person name="Jin L."/>
            <person name="Tian Y."/>
            <person name="Lian J."/>
            <person name="Yang J."/>
            <person name="Miao G."/>
            <person name="Liu S."/>
            <person name="Liang Z."/>
            <person name="Yan F."/>
            <person name="Li Y."/>
            <person name="Sun B."/>
            <person name="Zhang H."/>
            <person name="Zhang J."/>
            <person name="Zhu Y."/>
            <person name="Du M."/>
            <person name="Zhao Y."/>
            <person name="Schartl M."/>
            <person name="Tang Q."/>
            <person name="Wang J."/>
        </authorList>
    </citation>
    <scope>NUCLEOTIDE SEQUENCE</scope>
</reference>
<dbReference type="FunFam" id="3.30.160.60:FF:001290">
    <property type="entry name" value="Zinc finger 45-like"/>
    <property type="match status" value="1"/>
</dbReference>
<dbReference type="Gene3D" id="3.30.160.60">
    <property type="entry name" value="Classic Zinc Finger"/>
    <property type="match status" value="4"/>
</dbReference>
<dbReference type="AlphaFoldDB" id="A0A3P8UVE3"/>
<dbReference type="FunFam" id="3.30.160.60:FF:001498">
    <property type="entry name" value="Zinc finger protein 404"/>
    <property type="match status" value="1"/>
</dbReference>
<organism evidence="14 15">
    <name type="scientific">Cynoglossus semilaevis</name>
    <name type="common">Tongue sole</name>
    <dbReference type="NCBI Taxonomy" id="244447"/>
    <lineage>
        <taxon>Eukaryota</taxon>
        <taxon>Metazoa</taxon>
        <taxon>Chordata</taxon>
        <taxon>Craniata</taxon>
        <taxon>Vertebrata</taxon>
        <taxon>Euteleostomi</taxon>
        <taxon>Actinopterygii</taxon>
        <taxon>Neopterygii</taxon>
        <taxon>Teleostei</taxon>
        <taxon>Neoteleostei</taxon>
        <taxon>Acanthomorphata</taxon>
        <taxon>Carangaria</taxon>
        <taxon>Pleuronectiformes</taxon>
        <taxon>Pleuronectoidei</taxon>
        <taxon>Cynoglossidae</taxon>
        <taxon>Cynoglossinae</taxon>
        <taxon>Cynoglossus</taxon>
    </lineage>
</organism>
<dbReference type="InterPro" id="IPR013087">
    <property type="entry name" value="Znf_C2H2_type"/>
</dbReference>
<evidence type="ECO:0000313" key="14">
    <source>
        <dbReference type="Ensembl" id="ENSCSEP00000005789.1"/>
    </source>
</evidence>
<evidence type="ECO:0000256" key="3">
    <source>
        <dbReference type="ARBA" id="ARBA00022723"/>
    </source>
</evidence>
<evidence type="ECO:0000256" key="7">
    <source>
        <dbReference type="ARBA" id="ARBA00023015"/>
    </source>
</evidence>
<keyword evidence="6" id="KW-0862">Zinc</keyword>
<dbReference type="PANTHER" id="PTHR23235:SF142">
    <property type="entry name" value="ZINC FINGER PROTEIN 384"/>
    <property type="match status" value="1"/>
</dbReference>
<dbReference type="SMART" id="SM00355">
    <property type="entry name" value="ZnF_C2H2"/>
    <property type="match status" value="4"/>
</dbReference>
<evidence type="ECO:0000256" key="6">
    <source>
        <dbReference type="ARBA" id="ARBA00022833"/>
    </source>
</evidence>
<dbReference type="KEGG" id="csem:103387095"/>
<keyword evidence="4" id="KW-0677">Repeat</keyword>
<keyword evidence="10" id="KW-0539">Nucleus</keyword>
<comment type="similarity">
    <text evidence="2">Belongs to the krueppel C2H2-type zinc-finger protein family.</text>
</comment>
<evidence type="ECO:0000256" key="2">
    <source>
        <dbReference type="ARBA" id="ARBA00006991"/>
    </source>
</evidence>
<evidence type="ECO:0000256" key="10">
    <source>
        <dbReference type="ARBA" id="ARBA00023242"/>
    </source>
</evidence>
<evidence type="ECO:0000256" key="12">
    <source>
        <dbReference type="SAM" id="MobiDB-lite"/>
    </source>
</evidence>
<dbReference type="Proteomes" id="UP000265120">
    <property type="component" value="Chromosome 12"/>
</dbReference>
<comment type="subcellular location">
    <subcellularLocation>
        <location evidence="1">Nucleus</location>
    </subcellularLocation>
</comment>
<evidence type="ECO:0000256" key="8">
    <source>
        <dbReference type="ARBA" id="ARBA00023125"/>
    </source>
</evidence>
<dbReference type="FunFam" id="3.30.160.60:FF:001480">
    <property type="entry name" value="Si:cabz01071911.3"/>
    <property type="match status" value="1"/>
</dbReference>
<protein>
    <submittedName>
        <fullName evidence="14">Zinc finger and SCAN domain-containing protein 31-like</fullName>
    </submittedName>
</protein>
<keyword evidence="7" id="KW-0805">Transcription regulation</keyword>
<sequence>MSETLSLRELVNKRLAAAAEDILGLVEKTIAEYQSEVVRSSAEIVRLKQEVEQLTAGAATPRADTVTVAEKTCAQEKNTRSQSSDLQQVKEEEQVDLPINPDLEVGSSKDVKDRLQENKQTQTDSEAISAPLDIRTLTLGEDDERRVVAVSINREEKKTCRFCRKRFKNDSALVKHVDEVHPGKKAYKCQECGKECHRKDHLATHLRVHTGEKPHQCPFCKKLFAQTSNLNVHIRVHTGEKPYFCRTCGKKVAHSTHLRHCGAPESSGEKPFRCLVCGKKFLTAADLKVHMEIHWARNPNADATV</sequence>
<evidence type="ECO:0000256" key="5">
    <source>
        <dbReference type="ARBA" id="ARBA00022771"/>
    </source>
</evidence>
<feature type="region of interest" description="Disordered" evidence="12">
    <location>
        <begin position="74"/>
        <end position="125"/>
    </location>
</feature>
<dbReference type="PANTHER" id="PTHR23235">
    <property type="entry name" value="KRUEPPEL-LIKE TRANSCRIPTION FACTOR"/>
    <property type="match status" value="1"/>
</dbReference>
<dbReference type="GeneTree" id="ENSGT00940000166594"/>
<evidence type="ECO:0000256" key="1">
    <source>
        <dbReference type="ARBA" id="ARBA00004123"/>
    </source>
</evidence>
<dbReference type="Pfam" id="PF00096">
    <property type="entry name" value="zf-C2H2"/>
    <property type="match status" value="3"/>
</dbReference>
<keyword evidence="5 11" id="KW-0863">Zinc-finger</keyword>
<evidence type="ECO:0000259" key="13">
    <source>
        <dbReference type="PROSITE" id="PS50157"/>
    </source>
</evidence>
<dbReference type="GO" id="GO:0005634">
    <property type="term" value="C:nucleus"/>
    <property type="evidence" value="ECO:0007669"/>
    <property type="project" value="UniProtKB-SubCell"/>
</dbReference>
<dbReference type="PROSITE" id="PS50157">
    <property type="entry name" value="ZINC_FINGER_C2H2_2"/>
    <property type="match status" value="4"/>
</dbReference>
<feature type="domain" description="C2H2-type" evidence="13">
    <location>
        <begin position="215"/>
        <end position="242"/>
    </location>
</feature>
<dbReference type="InParanoid" id="A0A3P8UVE3"/>
<dbReference type="OrthoDB" id="654211at2759"/>
<feature type="compositionally biased region" description="Basic and acidic residues" evidence="12">
    <location>
        <begin position="107"/>
        <end position="117"/>
    </location>
</feature>
<name>A0A3P8UVE3_CYNSE</name>
<evidence type="ECO:0000256" key="4">
    <source>
        <dbReference type="ARBA" id="ARBA00022737"/>
    </source>
</evidence>
<dbReference type="Ensembl" id="ENSCSET00000005852.1">
    <property type="protein sequence ID" value="ENSCSEP00000005789.1"/>
    <property type="gene ID" value="ENSCSEG00000003745.1"/>
</dbReference>
<feature type="domain" description="C2H2-type" evidence="13">
    <location>
        <begin position="272"/>
        <end position="299"/>
    </location>
</feature>
<proteinExistence type="inferred from homology"/>
<dbReference type="GO" id="GO:0000978">
    <property type="term" value="F:RNA polymerase II cis-regulatory region sequence-specific DNA binding"/>
    <property type="evidence" value="ECO:0007669"/>
    <property type="project" value="TreeGrafter"/>
</dbReference>
<keyword evidence="3" id="KW-0479">Metal-binding</keyword>
<feature type="domain" description="C2H2-type" evidence="13">
    <location>
        <begin position="158"/>
        <end position="186"/>
    </location>
</feature>
<dbReference type="GO" id="GO:0008270">
    <property type="term" value="F:zinc ion binding"/>
    <property type="evidence" value="ECO:0007669"/>
    <property type="project" value="UniProtKB-KW"/>
</dbReference>
<evidence type="ECO:0000313" key="15">
    <source>
        <dbReference type="Proteomes" id="UP000265120"/>
    </source>
</evidence>
<keyword evidence="9" id="KW-0804">Transcription</keyword>
<dbReference type="SUPFAM" id="SSF57667">
    <property type="entry name" value="beta-beta-alpha zinc fingers"/>
    <property type="match status" value="3"/>
</dbReference>
<dbReference type="OMA" id="KFFTQTS"/>
<keyword evidence="8" id="KW-0238">DNA-binding</keyword>
<dbReference type="GO" id="GO:0000981">
    <property type="term" value="F:DNA-binding transcription factor activity, RNA polymerase II-specific"/>
    <property type="evidence" value="ECO:0007669"/>
    <property type="project" value="TreeGrafter"/>
</dbReference>